<dbReference type="RefSeq" id="WP_057814229.1">
    <property type="nucleotide sequence ID" value="NZ_CP031598.1"/>
</dbReference>
<sequence>MCDARPISPRLDTLTSSAICFLFVLVAFYANHKTWFQDMGAVWVAAEFFADAMPERMYDAPDQFFQGRMPEGWTEMAFDAGAPNETSELVPYVYPPLWAALLAPVTKITSAQVFFTVSQTLQVAALVAAMLLVRRMYTMGRGLTVHVAISCALLYYSVPSALALFQNQPQIMVTFLTVWAFERYGSGRSVQAGALLATAAAVKLVPAAFVLIFLFDRDGRAVLSFLLTLVGFSLLSVAVAGWDVHLLFLDRVQEFERHIIAVAHNHSLSVVWAQLADWNTVSNALPLKEPMLLLKQPAALGLALKLVFLGSVLALLFQTSKMASDKRLAVRLLGVGIMLGLTAPVGWAHYYLLPILLLPFLFGFLPRTEALIWIGVQLTVLSVNALFIAQSYPSASALSVIAPIAFWFGLFVRLCGYSLASSRSLLHDGAVSASRGPRRSR</sequence>
<dbReference type="EMBL" id="CP031598">
    <property type="protein sequence ID" value="QEW25811.1"/>
    <property type="molecule type" value="Genomic_DNA"/>
</dbReference>
<feature type="transmembrane region" description="Helical" evidence="8">
    <location>
        <begin position="12"/>
        <end position="30"/>
    </location>
</feature>
<feature type="transmembrane region" description="Helical" evidence="8">
    <location>
        <begin position="145"/>
        <end position="165"/>
    </location>
</feature>
<feature type="transmembrane region" description="Helical" evidence="8">
    <location>
        <begin position="192"/>
        <end position="215"/>
    </location>
</feature>
<evidence type="ECO:0000256" key="2">
    <source>
        <dbReference type="ARBA" id="ARBA00022475"/>
    </source>
</evidence>
<dbReference type="AlphaFoldDB" id="A0A0T5PDN8"/>
<evidence type="ECO:0000256" key="1">
    <source>
        <dbReference type="ARBA" id="ARBA00004651"/>
    </source>
</evidence>
<dbReference type="OrthoDB" id="7865847at2"/>
<keyword evidence="5 8" id="KW-1133">Transmembrane helix</keyword>
<gene>
    <name evidence="10" type="ORF">RIdsm_01600</name>
    <name evidence="9" type="ORF">XM52_06095</name>
</gene>
<dbReference type="EMBL" id="LAXI01000002">
    <property type="protein sequence ID" value="KRS19219.1"/>
    <property type="molecule type" value="Genomic_DNA"/>
</dbReference>
<evidence type="ECO:0008006" key="13">
    <source>
        <dbReference type="Google" id="ProtNLM"/>
    </source>
</evidence>
<evidence type="ECO:0000313" key="10">
    <source>
        <dbReference type="EMBL" id="QEW25811.1"/>
    </source>
</evidence>
<feature type="transmembrane region" description="Helical" evidence="8">
    <location>
        <begin position="329"/>
        <end position="350"/>
    </location>
</feature>
<reference evidence="10 12" key="2">
    <citation type="submission" date="2018-08" db="EMBL/GenBank/DDBJ databases">
        <title>Genetic Globetrotter - A new plasmid hitch-hiking vast phylogenetic and geographic distances.</title>
        <authorList>
            <person name="Vollmers J."/>
            <person name="Petersen J."/>
        </authorList>
    </citation>
    <scope>NUCLEOTIDE SEQUENCE [LARGE SCALE GENOMIC DNA]</scope>
    <source>
        <strain evidence="10 12">DSM 26383</strain>
    </source>
</reference>
<evidence type="ECO:0000256" key="4">
    <source>
        <dbReference type="ARBA" id="ARBA00022692"/>
    </source>
</evidence>
<accession>A0A0T5PDN8</accession>
<dbReference type="PATRIC" id="fig|540747.5.peg.2805"/>
<evidence type="ECO:0000256" key="3">
    <source>
        <dbReference type="ARBA" id="ARBA00022679"/>
    </source>
</evidence>
<comment type="subcellular location">
    <subcellularLocation>
        <location evidence="1">Cell membrane</location>
        <topology evidence="1">Multi-pass membrane protein</topology>
    </subcellularLocation>
</comment>
<name>A0A0T5PDN8_9RHOB</name>
<dbReference type="GO" id="GO:0005886">
    <property type="term" value="C:plasma membrane"/>
    <property type="evidence" value="ECO:0007669"/>
    <property type="project" value="UniProtKB-SubCell"/>
</dbReference>
<feature type="transmembrane region" description="Helical" evidence="8">
    <location>
        <begin position="222"/>
        <end position="242"/>
    </location>
</feature>
<dbReference type="KEGG" id="rid:RIdsm_01600"/>
<keyword evidence="6 8" id="KW-0472">Membrane</keyword>
<reference evidence="9 11" key="1">
    <citation type="submission" date="2015-04" db="EMBL/GenBank/DDBJ databases">
        <title>The draft genome sequence of Roseovarius indicus B108T.</title>
        <authorList>
            <person name="Li G."/>
            <person name="Lai Q."/>
            <person name="Shao Z."/>
            <person name="Yan P."/>
        </authorList>
    </citation>
    <scope>NUCLEOTIDE SEQUENCE [LARGE SCALE GENOMIC DNA]</scope>
    <source>
        <strain evidence="9 11">B108</strain>
    </source>
</reference>
<evidence type="ECO:0000256" key="7">
    <source>
        <dbReference type="ARBA" id="ARBA00024033"/>
    </source>
</evidence>
<feature type="transmembrane region" description="Helical" evidence="8">
    <location>
        <begin position="370"/>
        <end position="388"/>
    </location>
</feature>
<evidence type="ECO:0000313" key="11">
    <source>
        <dbReference type="Proteomes" id="UP000051401"/>
    </source>
</evidence>
<evidence type="ECO:0000313" key="12">
    <source>
        <dbReference type="Proteomes" id="UP000325785"/>
    </source>
</evidence>
<dbReference type="GO" id="GO:0016758">
    <property type="term" value="F:hexosyltransferase activity"/>
    <property type="evidence" value="ECO:0007669"/>
    <property type="project" value="InterPro"/>
</dbReference>
<keyword evidence="11" id="KW-1185">Reference proteome</keyword>
<dbReference type="Proteomes" id="UP000051401">
    <property type="component" value="Unassembled WGS sequence"/>
</dbReference>
<protein>
    <recommendedName>
        <fullName evidence="13">Polyprenol-phosphate-mannose-dependent alpha-(1-2)-phosphatidylinositol mannoside mannosyltransferase</fullName>
    </recommendedName>
</protein>
<keyword evidence="3" id="KW-0808">Transferase</keyword>
<evidence type="ECO:0000256" key="5">
    <source>
        <dbReference type="ARBA" id="ARBA00022989"/>
    </source>
</evidence>
<keyword evidence="2" id="KW-1003">Cell membrane</keyword>
<dbReference type="InterPro" id="IPR018584">
    <property type="entry name" value="GT87"/>
</dbReference>
<comment type="similarity">
    <text evidence="7">Belongs to the glycosyltransferase 87 family.</text>
</comment>
<feature type="transmembrane region" description="Helical" evidence="8">
    <location>
        <begin position="111"/>
        <end position="133"/>
    </location>
</feature>
<dbReference type="Pfam" id="PF09594">
    <property type="entry name" value="GT87"/>
    <property type="match status" value="1"/>
</dbReference>
<dbReference type="Proteomes" id="UP000325785">
    <property type="component" value="Chromosome"/>
</dbReference>
<organism evidence="9 11">
    <name type="scientific">Roseovarius indicus</name>
    <dbReference type="NCBI Taxonomy" id="540747"/>
    <lineage>
        <taxon>Bacteria</taxon>
        <taxon>Pseudomonadati</taxon>
        <taxon>Pseudomonadota</taxon>
        <taxon>Alphaproteobacteria</taxon>
        <taxon>Rhodobacterales</taxon>
        <taxon>Roseobacteraceae</taxon>
        <taxon>Roseovarius</taxon>
    </lineage>
</organism>
<evidence type="ECO:0000313" key="9">
    <source>
        <dbReference type="EMBL" id="KRS19219.1"/>
    </source>
</evidence>
<evidence type="ECO:0000256" key="6">
    <source>
        <dbReference type="ARBA" id="ARBA00023136"/>
    </source>
</evidence>
<evidence type="ECO:0000256" key="8">
    <source>
        <dbReference type="SAM" id="Phobius"/>
    </source>
</evidence>
<feature type="transmembrane region" description="Helical" evidence="8">
    <location>
        <begin position="400"/>
        <end position="420"/>
    </location>
</feature>
<feature type="transmembrane region" description="Helical" evidence="8">
    <location>
        <begin position="298"/>
        <end position="317"/>
    </location>
</feature>
<dbReference type="STRING" id="540747.SAMN04488031_10314"/>
<proteinExistence type="inferred from homology"/>
<keyword evidence="4 8" id="KW-0812">Transmembrane</keyword>